<gene>
    <name evidence="2" type="ORF">C8N45_102453</name>
</gene>
<evidence type="ECO:0000313" key="3">
    <source>
        <dbReference type="Proteomes" id="UP000244523"/>
    </source>
</evidence>
<dbReference type="AlphaFoldDB" id="A0A2T6KMN9"/>
<dbReference type="Gene3D" id="3.40.50.12500">
    <property type="match status" value="1"/>
</dbReference>
<name>A0A2T6KMN9_9RHOB</name>
<evidence type="ECO:0000256" key="1">
    <source>
        <dbReference type="ARBA" id="ARBA00038414"/>
    </source>
</evidence>
<dbReference type="Pfam" id="PF01177">
    <property type="entry name" value="Asp_Glu_race"/>
    <property type="match status" value="1"/>
</dbReference>
<dbReference type="Proteomes" id="UP000244523">
    <property type="component" value="Unassembled WGS sequence"/>
</dbReference>
<evidence type="ECO:0000313" key="2">
    <source>
        <dbReference type="EMBL" id="PUB17441.1"/>
    </source>
</evidence>
<sequence length="217" mass="22181">MTQTPKPRVLLMNPNSNAATTQAMVTIAAHVLPSLASWTAPAGPSLISTMDDLNAAATLVATARIPNDIDGVIVSAFGDPGRKALAERLEIPVVGIGEAAAIAAAKGGRRYAVVTHTPGLVTSIDALMRASAPQSAYLGTFLADADPLAVSADKARLDAALLAATHRAYAAGAQAVIIGGGPLAEAAERLRLQAPCDLIMPIPEAARRILAQLKDPT</sequence>
<dbReference type="GO" id="GO:0047661">
    <property type="term" value="F:amino-acid racemase activity"/>
    <property type="evidence" value="ECO:0007669"/>
    <property type="project" value="InterPro"/>
</dbReference>
<proteinExistence type="inferred from homology"/>
<keyword evidence="3" id="KW-1185">Reference proteome</keyword>
<comment type="caution">
    <text evidence="2">The sequence shown here is derived from an EMBL/GenBank/DDBJ whole genome shotgun (WGS) entry which is preliminary data.</text>
</comment>
<dbReference type="InterPro" id="IPR052186">
    <property type="entry name" value="Hydantoin_racemase-like"/>
</dbReference>
<dbReference type="RefSeq" id="WP_245882592.1">
    <property type="nucleotide sequence ID" value="NZ_QBUD01000002.1"/>
</dbReference>
<accession>A0A2T6KMN9</accession>
<comment type="similarity">
    <text evidence="1">Belongs to the HyuE racemase family.</text>
</comment>
<dbReference type="PANTHER" id="PTHR28047:SF5">
    <property type="entry name" value="PROTEIN DCG1"/>
    <property type="match status" value="1"/>
</dbReference>
<reference evidence="2 3" key="1">
    <citation type="submission" date="2018-04" db="EMBL/GenBank/DDBJ databases">
        <title>Genomic Encyclopedia of Archaeal and Bacterial Type Strains, Phase II (KMG-II): from individual species to whole genera.</title>
        <authorList>
            <person name="Goeker M."/>
        </authorList>
    </citation>
    <scope>NUCLEOTIDE SEQUENCE [LARGE SCALE GENOMIC DNA]</scope>
    <source>
        <strain evidence="2 3">DSM 29955</strain>
    </source>
</reference>
<organism evidence="2 3">
    <name type="scientific">Yoonia sediminilitoris</name>
    <dbReference type="NCBI Taxonomy" id="1286148"/>
    <lineage>
        <taxon>Bacteria</taxon>
        <taxon>Pseudomonadati</taxon>
        <taxon>Pseudomonadota</taxon>
        <taxon>Alphaproteobacteria</taxon>
        <taxon>Rhodobacterales</taxon>
        <taxon>Paracoccaceae</taxon>
        <taxon>Yoonia</taxon>
    </lineage>
</organism>
<protein>
    <submittedName>
        <fullName evidence="2">Asp/Glu/hydantoin racemase</fullName>
    </submittedName>
</protein>
<dbReference type="EMBL" id="QBUD01000002">
    <property type="protein sequence ID" value="PUB17441.1"/>
    <property type="molecule type" value="Genomic_DNA"/>
</dbReference>
<dbReference type="PANTHER" id="PTHR28047">
    <property type="entry name" value="PROTEIN DCG1"/>
    <property type="match status" value="1"/>
</dbReference>
<dbReference type="InterPro" id="IPR053714">
    <property type="entry name" value="Iso_Racemase_Enz_sf"/>
</dbReference>
<dbReference type="InterPro" id="IPR015942">
    <property type="entry name" value="Asp/Glu/hydantoin_racemase"/>
</dbReference>